<feature type="region of interest" description="Disordered" evidence="4">
    <location>
        <begin position="66"/>
        <end position="87"/>
    </location>
</feature>
<feature type="domain" description="Disease resistance protein winged helix" evidence="5">
    <location>
        <begin position="283"/>
        <end position="359"/>
    </location>
</feature>
<evidence type="ECO:0000256" key="4">
    <source>
        <dbReference type="SAM" id="MobiDB-lite"/>
    </source>
</evidence>
<evidence type="ECO:0000256" key="2">
    <source>
        <dbReference type="ARBA" id="ARBA00022737"/>
    </source>
</evidence>
<dbReference type="Gene3D" id="3.80.10.10">
    <property type="entry name" value="Ribonuclease Inhibitor"/>
    <property type="match status" value="3"/>
</dbReference>
<evidence type="ECO:0000259" key="5">
    <source>
        <dbReference type="Pfam" id="PF23559"/>
    </source>
</evidence>
<name>A0A835BH57_9POAL</name>
<feature type="domain" description="R13L1/DRL21-like LRR repeat region" evidence="7">
    <location>
        <begin position="694"/>
        <end position="816"/>
    </location>
</feature>
<dbReference type="Gene3D" id="1.10.10.10">
    <property type="entry name" value="Winged helix-like DNA-binding domain superfamily/Winged helix DNA-binding domain"/>
    <property type="match status" value="1"/>
</dbReference>
<evidence type="ECO:0000313" key="9">
    <source>
        <dbReference type="Proteomes" id="UP000636709"/>
    </source>
</evidence>
<dbReference type="GO" id="GO:0006952">
    <property type="term" value="P:defense response"/>
    <property type="evidence" value="ECO:0007669"/>
    <property type="project" value="UniProtKB-KW"/>
</dbReference>
<dbReference type="AlphaFoldDB" id="A0A835BH57"/>
<dbReference type="Pfam" id="PF23598">
    <property type="entry name" value="LRR_14"/>
    <property type="match status" value="1"/>
</dbReference>
<proteinExistence type="predicted"/>
<dbReference type="PANTHER" id="PTHR36766:SF73">
    <property type="entry name" value="NB-ARC DOMAIN-CONTAINING PROTEIN"/>
    <property type="match status" value="1"/>
</dbReference>
<dbReference type="SUPFAM" id="SSF52058">
    <property type="entry name" value="L domain-like"/>
    <property type="match status" value="2"/>
</dbReference>
<dbReference type="InterPro" id="IPR055414">
    <property type="entry name" value="LRR_R13L4/SHOC2-like"/>
</dbReference>
<evidence type="ECO:0000313" key="8">
    <source>
        <dbReference type="EMBL" id="KAF8697138.1"/>
    </source>
</evidence>
<dbReference type="InterPro" id="IPR001611">
    <property type="entry name" value="Leu-rich_rpt"/>
</dbReference>
<accession>A0A835BH57</accession>
<feature type="compositionally biased region" description="Polar residues" evidence="4">
    <location>
        <begin position="73"/>
        <end position="83"/>
    </location>
</feature>
<keyword evidence="1" id="KW-0433">Leucine-rich repeat</keyword>
<evidence type="ECO:0008006" key="10">
    <source>
        <dbReference type="Google" id="ProtNLM"/>
    </source>
</evidence>
<dbReference type="PRINTS" id="PR00364">
    <property type="entry name" value="DISEASERSIST"/>
</dbReference>
<dbReference type="InterPro" id="IPR056789">
    <property type="entry name" value="LRR_R13L1-DRL21"/>
</dbReference>
<dbReference type="InterPro" id="IPR032675">
    <property type="entry name" value="LRR_dom_sf"/>
</dbReference>
<dbReference type="SUPFAM" id="SSF52540">
    <property type="entry name" value="P-loop containing nucleoside triphosphate hydrolases"/>
    <property type="match status" value="1"/>
</dbReference>
<sequence length="1060" mass="118439">MPSELTREATIPSGSRREATVPPDLESQLIKEMNSVMTGSLKHVDRGLLETACRDITDMADELQANKEASRSGPGQSASSNKSGVAGHEPELPHWILKRTGRIFVDLNKLVDLLTSISSENSSEPVILPIVGLGGIGKTTLAKLLYSHTKFKDYSKAWVKNPNDGLFREQLPLGDNKILVVLDDLQDKAGRRILDMKRNLIRDVGKNAIVIVTTCSEGAAKKIHTVQPYKLQADMWFAKIEPTDELPAPGDTDSTLCEVLGYLKQSYNLMPPDLILCFQYCGIFPEGHSIVKEDIIHQWLALDLINQYNSFESILQLGEEYIKTLLDISFLQPPPKLPSTIGMEGGTSFTMHDVVHVLARSEADDVTVLDGRNGKPSEKKDCKYALVTNFDVTPMRLSNILAENVMALHLLDCSKVELVESSFSFAKGLSVLNIREPSMKKLPGSICQLTQLTYLNLSGCSGLTKLPESFGNLTSMLYINLSGCSGIKSLPKSFGNLTTAVHVNLSGCHGLDDLPQSFCKLRNLEYLDLSFCPCLRELTTALSGLTNLRHLNLSNPCYYSVEHKDHLEQLQDVWIKLTKLQYLNLSMFMNPISCYLPEGESVNCIQSINGLSSLEHLDLSHNIFIVDLPECLGDLSKLHTLHLSGCIRLKRIDKKITEMKCLKNIVLRKCPSLESYTFVVHSDDDGAYDSNIVHLKDVSCRELEISCLEKVTSIKEAKSIRLDQKRKLEKLTLGWTWGFHESFVDDEALLAELVPPQNLLGFELKSYRGTYLPAWLTSISCHLPNLVWVSMEDIPNCSALPPLFLLPNLQQVALRKIARITKVDAGELSGGNSVVLHRYLRFILDDLENLQEFNTIYPSGSEEFMLPIIHELEIQNCPKVKIGTFLSAAQRLQISACDRVMYSLPIRAEQGGQPTAVEASSSTSTNSARVTQLVVKDCKVPLGDWSLLHHLPGLRRLEIWNCSDLSGSLENFQVTSSLQALHFYQCNDVTTLPECLGDFTSLRQLAFNGCENIKSLPQSINKLSNLMNLRIWECPELKDWCESEENRRKLANIQPIYEKF</sequence>
<feature type="domain" description="Disease resistance R13L4/SHOC-2-like LRR" evidence="6">
    <location>
        <begin position="427"/>
        <end position="586"/>
    </location>
</feature>
<keyword evidence="3" id="KW-0611">Plant defense</keyword>
<evidence type="ECO:0000259" key="6">
    <source>
        <dbReference type="Pfam" id="PF23598"/>
    </source>
</evidence>
<gene>
    <name evidence="8" type="ORF">HU200_036132</name>
</gene>
<organism evidence="8 9">
    <name type="scientific">Digitaria exilis</name>
    <dbReference type="NCBI Taxonomy" id="1010633"/>
    <lineage>
        <taxon>Eukaryota</taxon>
        <taxon>Viridiplantae</taxon>
        <taxon>Streptophyta</taxon>
        <taxon>Embryophyta</taxon>
        <taxon>Tracheophyta</taxon>
        <taxon>Spermatophyta</taxon>
        <taxon>Magnoliopsida</taxon>
        <taxon>Liliopsida</taxon>
        <taxon>Poales</taxon>
        <taxon>Poaceae</taxon>
        <taxon>PACMAD clade</taxon>
        <taxon>Panicoideae</taxon>
        <taxon>Panicodae</taxon>
        <taxon>Paniceae</taxon>
        <taxon>Anthephorinae</taxon>
        <taxon>Digitaria</taxon>
    </lineage>
</organism>
<dbReference type="Pfam" id="PF23559">
    <property type="entry name" value="WHD_DRP"/>
    <property type="match status" value="1"/>
</dbReference>
<evidence type="ECO:0000256" key="3">
    <source>
        <dbReference type="ARBA" id="ARBA00022821"/>
    </source>
</evidence>
<dbReference type="OrthoDB" id="670364at2759"/>
<dbReference type="PANTHER" id="PTHR36766">
    <property type="entry name" value="PLANT BROAD-SPECTRUM MILDEW RESISTANCE PROTEIN RPW8"/>
    <property type="match status" value="1"/>
</dbReference>
<reference evidence="8" key="1">
    <citation type="submission" date="2020-07" db="EMBL/GenBank/DDBJ databases">
        <title>Genome sequence and genetic diversity analysis of an under-domesticated orphan crop, white fonio (Digitaria exilis).</title>
        <authorList>
            <person name="Bennetzen J.L."/>
            <person name="Chen S."/>
            <person name="Ma X."/>
            <person name="Wang X."/>
            <person name="Yssel A.E.J."/>
            <person name="Chaluvadi S.R."/>
            <person name="Johnson M."/>
            <person name="Gangashetty P."/>
            <person name="Hamidou F."/>
            <person name="Sanogo M.D."/>
            <person name="Zwaenepoel A."/>
            <person name="Wallace J."/>
            <person name="Van De Peer Y."/>
            <person name="Van Deynze A."/>
        </authorList>
    </citation>
    <scope>NUCLEOTIDE SEQUENCE</scope>
    <source>
        <tissue evidence="8">Leaves</tissue>
    </source>
</reference>
<keyword evidence="2" id="KW-0677">Repeat</keyword>
<protein>
    <recommendedName>
        <fullName evidence="10">NB-ARC domain-containing protein</fullName>
    </recommendedName>
</protein>
<keyword evidence="9" id="KW-1185">Reference proteome</keyword>
<dbReference type="Pfam" id="PF00560">
    <property type="entry name" value="LRR_1"/>
    <property type="match status" value="1"/>
</dbReference>
<comment type="caution">
    <text evidence="8">The sequence shown here is derived from an EMBL/GenBank/DDBJ whole genome shotgun (WGS) entry which is preliminary data.</text>
</comment>
<dbReference type="InterPro" id="IPR058922">
    <property type="entry name" value="WHD_DRP"/>
</dbReference>
<dbReference type="Pfam" id="PF25019">
    <property type="entry name" value="LRR_R13L1-DRL21"/>
    <property type="match status" value="1"/>
</dbReference>
<dbReference type="EMBL" id="JACEFO010001877">
    <property type="protein sequence ID" value="KAF8697138.1"/>
    <property type="molecule type" value="Genomic_DNA"/>
</dbReference>
<dbReference type="Gene3D" id="3.40.50.300">
    <property type="entry name" value="P-loop containing nucleotide triphosphate hydrolases"/>
    <property type="match status" value="1"/>
</dbReference>
<evidence type="ECO:0000256" key="1">
    <source>
        <dbReference type="ARBA" id="ARBA00022614"/>
    </source>
</evidence>
<feature type="region of interest" description="Disordered" evidence="4">
    <location>
        <begin position="1"/>
        <end position="24"/>
    </location>
</feature>
<evidence type="ECO:0000259" key="7">
    <source>
        <dbReference type="Pfam" id="PF25019"/>
    </source>
</evidence>
<dbReference type="Proteomes" id="UP000636709">
    <property type="component" value="Unassembled WGS sequence"/>
</dbReference>
<dbReference type="InterPro" id="IPR036388">
    <property type="entry name" value="WH-like_DNA-bd_sf"/>
</dbReference>
<dbReference type="InterPro" id="IPR027417">
    <property type="entry name" value="P-loop_NTPase"/>
</dbReference>